<gene>
    <name evidence="2" type="ORF">Pfl04_39620</name>
</gene>
<dbReference type="Pfam" id="PF22769">
    <property type="entry name" value="DCD"/>
    <property type="match status" value="1"/>
</dbReference>
<dbReference type="PANTHER" id="PTHR42680">
    <property type="entry name" value="DCTP DEAMINASE"/>
    <property type="match status" value="1"/>
</dbReference>
<sequence>MILTGSAIEDAVTKSEIHIDPFDASLTNPNSYNYRLGPTLRVTTDDVADPFSAASFTEFEIPESGCILVPGRVYLGTTVEKIGSSVYVTSLIGRSSLGRVGLFLQVSADLGQLGAVHRWTLEIVATQPIRVYPGMVVGQVSFWKPYGDTTPYRGYYGHRSDAAPCNPAAMTASLTAQGGEVR</sequence>
<dbReference type="SUPFAM" id="SSF51283">
    <property type="entry name" value="dUTPase-like"/>
    <property type="match status" value="1"/>
</dbReference>
<evidence type="ECO:0000313" key="3">
    <source>
        <dbReference type="Proteomes" id="UP000653674"/>
    </source>
</evidence>
<evidence type="ECO:0008006" key="4">
    <source>
        <dbReference type="Google" id="ProtNLM"/>
    </source>
</evidence>
<dbReference type="AlphaFoldDB" id="A0A8J3PP59"/>
<keyword evidence="3" id="KW-1185">Reference proteome</keyword>
<dbReference type="Proteomes" id="UP000653674">
    <property type="component" value="Unassembled WGS sequence"/>
</dbReference>
<comment type="caution">
    <text evidence="2">The sequence shown here is derived from an EMBL/GenBank/DDBJ whole genome shotgun (WGS) entry which is preliminary data.</text>
</comment>
<dbReference type="RefSeq" id="WP_168079623.1">
    <property type="nucleotide sequence ID" value="NZ_BAAAQJ010000012.1"/>
</dbReference>
<organism evidence="2 3">
    <name type="scientific">Planosporangium flavigriseum</name>
    <dbReference type="NCBI Taxonomy" id="373681"/>
    <lineage>
        <taxon>Bacteria</taxon>
        <taxon>Bacillati</taxon>
        <taxon>Actinomycetota</taxon>
        <taxon>Actinomycetes</taxon>
        <taxon>Micromonosporales</taxon>
        <taxon>Micromonosporaceae</taxon>
        <taxon>Planosporangium</taxon>
    </lineage>
</organism>
<evidence type="ECO:0000256" key="1">
    <source>
        <dbReference type="ARBA" id="ARBA00023080"/>
    </source>
</evidence>
<evidence type="ECO:0000313" key="2">
    <source>
        <dbReference type="EMBL" id="GIG75558.1"/>
    </source>
</evidence>
<dbReference type="Gene3D" id="2.70.40.10">
    <property type="match status" value="1"/>
</dbReference>
<reference evidence="2" key="1">
    <citation type="submission" date="2021-01" db="EMBL/GenBank/DDBJ databases">
        <title>Whole genome shotgun sequence of Planosporangium flavigriseum NBRC 105377.</title>
        <authorList>
            <person name="Komaki H."/>
            <person name="Tamura T."/>
        </authorList>
    </citation>
    <scope>NUCLEOTIDE SEQUENCE</scope>
    <source>
        <strain evidence="2">NBRC 105377</strain>
    </source>
</reference>
<accession>A0A8J3PP59</accession>
<dbReference type="InterPro" id="IPR011962">
    <property type="entry name" value="dCTP_deaminase"/>
</dbReference>
<dbReference type="GO" id="GO:0015949">
    <property type="term" value="P:nucleobase-containing small molecule interconversion"/>
    <property type="evidence" value="ECO:0007669"/>
    <property type="project" value="TreeGrafter"/>
</dbReference>
<dbReference type="EMBL" id="BONU01000033">
    <property type="protein sequence ID" value="GIG75558.1"/>
    <property type="molecule type" value="Genomic_DNA"/>
</dbReference>
<dbReference type="InterPro" id="IPR036157">
    <property type="entry name" value="dUTPase-like_sf"/>
</dbReference>
<dbReference type="PANTHER" id="PTHR42680:SF3">
    <property type="entry name" value="DCTP DEAMINASE"/>
    <property type="match status" value="1"/>
</dbReference>
<dbReference type="GO" id="GO:0008829">
    <property type="term" value="F:dCTP deaminase activity"/>
    <property type="evidence" value="ECO:0007669"/>
    <property type="project" value="InterPro"/>
</dbReference>
<dbReference type="GO" id="GO:0006229">
    <property type="term" value="P:dUTP biosynthetic process"/>
    <property type="evidence" value="ECO:0007669"/>
    <property type="project" value="InterPro"/>
</dbReference>
<protein>
    <recommendedName>
        <fullName evidence="4">dCTP deaminase</fullName>
    </recommendedName>
</protein>
<name>A0A8J3PP59_9ACTN</name>
<keyword evidence="1" id="KW-0546">Nucleotide metabolism</keyword>
<proteinExistence type="predicted"/>